<dbReference type="RefSeq" id="WP_353943390.1">
    <property type="nucleotide sequence ID" value="NZ_CP159534.1"/>
</dbReference>
<proteinExistence type="predicted"/>
<evidence type="ECO:0008006" key="3">
    <source>
        <dbReference type="Google" id="ProtNLM"/>
    </source>
</evidence>
<dbReference type="AlphaFoldDB" id="A0AAU8IUM6"/>
<protein>
    <recommendedName>
        <fullName evidence="3">Phage tail protein</fullName>
    </recommendedName>
</protein>
<name>A0AAU8IUM6_9ACTN</name>
<accession>A0AAU8IUM6</accession>
<evidence type="ECO:0000256" key="1">
    <source>
        <dbReference type="SAM" id="MobiDB-lite"/>
    </source>
</evidence>
<dbReference type="Gene3D" id="1.10.287.950">
    <property type="entry name" value="Methyl-accepting chemotaxis protein"/>
    <property type="match status" value="1"/>
</dbReference>
<organism evidence="2">
    <name type="scientific">Streptomyces tabacisoli</name>
    <dbReference type="NCBI Taxonomy" id="3156398"/>
    <lineage>
        <taxon>Bacteria</taxon>
        <taxon>Bacillati</taxon>
        <taxon>Actinomycetota</taxon>
        <taxon>Actinomycetes</taxon>
        <taxon>Kitasatosporales</taxon>
        <taxon>Streptomycetaceae</taxon>
        <taxon>Streptomyces</taxon>
    </lineage>
</organism>
<feature type="compositionally biased region" description="Basic and acidic residues" evidence="1">
    <location>
        <begin position="85"/>
        <end position="98"/>
    </location>
</feature>
<dbReference type="EMBL" id="CP159534">
    <property type="protein sequence ID" value="XCJ71790.1"/>
    <property type="molecule type" value="Genomic_DNA"/>
</dbReference>
<sequence length="329" mass="33740">MSLVQKLQTAQGALSRFSSAASKTNTSVNRATGGINKMQGAIGTLKGSAGQVSTSLAKSKTSTDKFKSSLDKLKSSGGKANTALRDVKRQSDAVEKSVGKAGKTATGGGKSMTGLGKGLKGATLAQKGLNTAMKANALGLVISLLAPIIGQFINMDKVSKALAAGVKWAWNAISGAIRSHSGPIKSIMKGLVNAFTALPRAYISGINAMIRGLNSIHVKIPGWVPVVGGKEFGIHLPQIPNIPTLAEGGVVQARSGGRLAVIGEGGENEAVIPLSKLNRMLGHHPGNAATLARLAAAVEAMAARPVHVSVDSQVIARAVQVGQRQLARR</sequence>
<reference evidence="2" key="1">
    <citation type="submission" date="2024-06" db="EMBL/GenBank/DDBJ databases">
        <title>Streptomyces sp. strain HUAS MG91 genome sequences.</title>
        <authorList>
            <person name="Mo P."/>
        </authorList>
    </citation>
    <scope>NUCLEOTIDE SEQUENCE</scope>
    <source>
        <strain evidence="2">HUAS MG91</strain>
    </source>
</reference>
<dbReference type="KEGG" id="stac:ABII15_18255"/>
<evidence type="ECO:0000313" key="2">
    <source>
        <dbReference type="EMBL" id="XCJ71790.1"/>
    </source>
</evidence>
<gene>
    <name evidence="2" type="ORF">ABII15_18255</name>
</gene>
<feature type="region of interest" description="Disordered" evidence="1">
    <location>
        <begin position="68"/>
        <end position="109"/>
    </location>
</feature>